<evidence type="ECO:0000256" key="5">
    <source>
        <dbReference type="ARBA" id="ARBA00023049"/>
    </source>
</evidence>
<keyword evidence="7" id="KW-0732">Signal</keyword>
<name>A0A553N650_TIGCA</name>
<feature type="signal peptide" evidence="7">
    <location>
        <begin position="1"/>
        <end position="19"/>
    </location>
</feature>
<evidence type="ECO:0000259" key="8">
    <source>
        <dbReference type="PROSITE" id="PS51864"/>
    </source>
</evidence>
<reference evidence="9 10" key="1">
    <citation type="journal article" date="2018" name="Nat. Ecol. Evol.">
        <title>Genomic signatures of mitonuclear coevolution across populations of Tigriopus californicus.</title>
        <authorList>
            <person name="Barreto F.S."/>
            <person name="Watson E.T."/>
            <person name="Lima T.G."/>
            <person name="Willett C.S."/>
            <person name="Edmands S."/>
            <person name="Li W."/>
            <person name="Burton R.S."/>
        </authorList>
    </citation>
    <scope>NUCLEOTIDE SEQUENCE [LARGE SCALE GENOMIC DNA]</scope>
    <source>
        <strain evidence="9 10">San Diego</strain>
    </source>
</reference>
<dbReference type="SUPFAM" id="SSF55486">
    <property type="entry name" value="Metalloproteases ('zincins'), catalytic domain"/>
    <property type="match status" value="1"/>
</dbReference>
<evidence type="ECO:0000256" key="3">
    <source>
        <dbReference type="ARBA" id="ARBA00022801"/>
    </source>
</evidence>
<evidence type="ECO:0000256" key="4">
    <source>
        <dbReference type="ARBA" id="ARBA00022833"/>
    </source>
</evidence>
<dbReference type="PANTHER" id="PTHR10127:SF780">
    <property type="entry name" value="METALLOENDOPEPTIDASE"/>
    <property type="match status" value="1"/>
</dbReference>
<evidence type="ECO:0000256" key="7">
    <source>
        <dbReference type="RuleBase" id="RU361183"/>
    </source>
</evidence>
<dbReference type="Gene3D" id="3.40.390.10">
    <property type="entry name" value="Collagenase (Catalytic Domain)"/>
    <property type="match status" value="2"/>
</dbReference>
<proteinExistence type="predicted"/>
<organism evidence="9 10">
    <name type="scientific">Tigriopus californicus</name>
    <name type="common">Marine copepod</name>
    <dbReference type="NCBI Taxonomy" id="6832"/>
    <lineage>
        <taxon>Eukaryota</taxon>
        <taxon>Metazoa</taxon>
        <taxon>Ecdysozoa</taxon>
        <taxon>Arthropoda</taxon>
        <taxon>Crustacea</taxon>
        <taxon>Multicrustacea</taxon>
        <taxon>Hexanauplia</taxon>
        <taxon>Copepoda</taxon>
        <taxon>Harpacticoida</taxon>
        <taxon>Harpacticidae</taxon>
        <taxon>Tigriopus</taxon>
    </lineage>
</organism>
<keyword evidence="5 7" id="KW-0482">Metalloprotease</keyword>
<evidence type="ECO:0000256" key="6">
    <source>
        <dbReference type="PROSITE-ProRule" id="PRU01211"/>
    </source>
</evidence>
<keyword evidence="2 7" id="KW-0479">Metal-binding</keyword>
<sequence>MNLAVAVVVLLSLMEPTQTLPIEVSEISNATQEYPEEEIASEVRRVVLRDSEEVTCDALPGNEGLLRNGIGDNSYFIWPGRQIPYFVDPTFDSKGQANINEAISNFNQVFKDCIQWVPRWTTAYGEKYDYDSIMHYSANAFSKHNNPFLLTIVPKKGEVSELGRRLNYSDTDIHKVQKMYKCGEYADWANDCSSDSDCGFNEFCDSYIVNGQCRTKLPDGSLCYQSDHCINRCYTGVCTSCQIDEDCQVGQYCAYKYVPFWEKSCSEYCQTYCFTNSQCGGECNRCGWDF</sequence>
<gene>
    <name evidence="9" type="ORF">TCAL_16325</name>
</gene>
<dbReference type="GO" id="GO:0006508">
    <property type="term" value="P:proteolysis"/>
    <property type="evidence" value="ECO:0007669"/>
    <property type="project" value="UniProtKB-KW"/>
</dbReference>
<dbReference type="EMBL" id="VCGU01000459">
    <property type="protein sequence ID" value="TRY60920.1"/>
    <property type="molecule type" value="Genomic_DNA"/>
</dbReference>
<comment type="caution">
    <text evidence="6">Lacks conserved residue(s) required for the propagation of feature annotation.</text>
</comment>
<dbReference type="InterPro" id="IPR024079">
    <property type="entry name" value="MetalloPept_cat_dom_sf"/>
</dbReference>
<comment type="cofactor">
    <cofactor evidence="7">
        <name>Zn(2+)</name>
        <dbReference type="ChEBI" id="CHEBI:29105"/>
    </cofactor>
    <text evidence="7">Binds 1 zinc ion per subunit.</text>
</comment>
<dbReference type="Proteomes" id="UP000318571">
    <property type="component" value="Chromosome 8"/>
</dbReference>
<protein>
    <recommendedName>
        <fullName evidence="7">Metalloendopeptidase</fullName>
        <ecNumber evidence="7">3.4.24.-</ecNumber>
    </recommendedName>
</protein>
<dbReference type="GO" id="GO:0046872">
    <property type="term" value="F:metal ion binding"/>
    <property type="evidence" value="ECO:0007669"/>
    <property type="project" value="UniProtKB-KW"/>
</dbReference>
<keyword evidence="10" id="KW-1185">Reference proteome</keyword>
<keyword evidence="3 7" id="KW-0378">Hydrolase</keyword>
<dbReference type="Pfam" id="PF01400">
    <property type="entry name" value="Astacin"/>
    <property type="match status" value="1"/>
</dbReference>
<keyword evidence="4 7" id="KW-0862">Zinc</keyword>
<dbReference type="EC" id="3.4.24.-" evidence="7"/>
<keyword evidence="1 7" id="KW-0645">Protease</keyword>
<feature type="chain" id="PRO_5022260045" description="Metalloendopeptidase" evidence="7">
    <location>
        <begin position="20"/>
        <end position="290"/>
    </location>
</feature>
<dbReference type="STRING" id="6832.A0A553N650"/>
<evidence type="ECO:0000256" key="1">
    <source>
        <dbReference type="ARBA" id="ARBA00022670"/>
    </source>
</evidence>
<dbReference type="PRINTS" id="PR00480">
    <property type="entry name" value="ASTACIN"/>
</dbReference>
<feature type="domain" description="Peptidase M12A" evidence="8">
    <location>
        <begin position="122"/>
        <end position="183"/>
    </location>
</feature>
<evidence type="ECO:0000313" key="10">
    <source>
        <dbReference type="Proteomes" id="UP000318571"/>
    </source>
</evidence>
<dbReference type="AlphaFoldDB" id="A0A553N650"/>
<feature type="non-terminal residue" evidence="9">
    <location>
        <position position="290"/>
    </location>
</feature>
<dbReference type="PANTHER" id="PTHR10127">
    <property type="entry name" value="DISCOIDIN, CUB, EGF, LAMININ , AND ZINC METALLOPROTEASE DOMAIN CONTAINING"/>
    <property type="match status" value="1"/>
</dbReference>
<evidence type="ECO:0000313" key="9">
    <source>
        <dbReference type="EMBL" id="TRY60920.1"/>
    </source>
</evidence>
<comment type="caution">
    <text evidence="9">The sequence shown here is derived from an EMBL/GenBank/DDBJ whole genome shotgun (WGS) entry which is preliminary data.</text>
</comment>
<dbReference type="GO" id="GO:0004222">
    <property type="term" value="F:metalloendopeptidase activity"/>
    <property type="evidence" value="ECO:0007669"/>
    <property type="project" value="UniProtKB-UniRule"/>
</dbReference>
<accession>A0A553N650</accession>
<dbReference type="PROSITE" id="PS51864">
    <property type="entry name" value="ASTACIN"/>
    <property type="match status" value="1"/>
</dbReference>
<evidence type="ECO:0000256" key="2">
    <source>
        <dbReference type="ARBA" id="ARBA00022723"/>
    </source>
</evidence>
<dbReference type="InterPro" id="IPR001506">
    <property type="entry name" value="Peptidase_M12A"/>
</dbReference>